<accession>A0A8J3VSE5</accession>
<dbReference type="CDD" id="cd04301">
    <property type="entry name" value="NAT_SF"/>
    <property type="match status" value="1"/>
</dbReference>
<dbReference type="EMBL" id="BONZ01000050">
    <property type="protein sequence ID" value="GIH17155.1"/>
    <property type="molecule type" value="Genomic_DNA"/>
</dbReference>
<dbReference type="Gene3D" id="3.40.630.30">
    <property type="match status" value="1"/>
</dbReference>
<organism evidence="2 3">
    <name type="scientific">Rugosimonospora africana</name>
    <dbReference type="NCBI Taxonomy" id="556532"/>
    <lineage>
        <taxon>Bacteria</taxon>
        <taxon>Bacillati</taxon>
        <taxon>Actinomycetota</taxon>
        <taxon>Actinomycetes</taxon>
        <taxon>Micromonosporales</taxon>
        <taxon>Micromonosporaceae</taxon>
        <taxon>Rugosimonospora</taxon>
    </lineage>
</organism>
<reference evidence="2" key="1">
    <citation type="submission" date="2021-01" db="EMBL/GenBank/DDBJ databases">
        <title>Whole genome shotgun sequence of Rugosimonospora africana NBRC 104875.</title>
        <authorList>
            <person name="Komaki H."/>
            <person name="Tamura T."/>
        </authorList>
    </citation>
    <scope>NUCLEOTIDE SEQUENCE</scope>
    <source>
        <strain evidence="2">NBRC 104875</strain>
    </source>
</reference>
<name>A0A8J3VSE5_9ACTN</name>
<dbReference type="PROSITE" id="PS51186">
    <property type="entry name" value="GNAT"/>
    <property type="match status" value="1"/>
</dbReference>
<dbReference type="Proteomes" id="UP000642748">
    <property type="component" value="Unassembled WGS sequence"/>
</dbReference>
<proteinExistence type="predicted"/>
<dbReference type="InterPro" id="IPR000182">
    <property type="entry name" value="GNAT_dom"/>
</dbReference>
<dbReference type="GO" id="GO:0016747">
    <property type="term" value="F:acyltransferase activity, transferring groups other than amino-acyl groups"/>
    <property type="evidence" value="ECO:0007669"/>
    <property type="project" value="InterPro"/>
</dbReference>
<keyword evidence="3" id="KW-1185">Reference proteome</keyword>
<evidence type="ECO:0000259" key="1">
    <source>
        <dbReference type="PROSITE" id="PS51186"/>
    </source>
</evidence>
<protein>
    <submittedName>
        <fullName evidence="2">N-acetyltransferase</fullName>
    </submittedName>
</protein>
<evidence type="ECO:0000313" key="3">
    <source>
        <dbReference type="Proteomes" id="UP000642748"/>
    </source>
</evidence>
<evidence type="ECO:0000313" key="2">
    <source>
        <dbReference type="EMBL" id="GIH17155.1"/>
    </source>
</evidence>
<gene>
    <name evidence="2" type="primary">speG_1</name>
    <name evidence="2" type="ORF">Raf01_53270</name>
</gene>
<comment type="caution">
    <text evidence="2">The sequence shown here is derived from an EMBL/GenBank/DDBJ whole genome shotgun (WGS) entry which is preliminary data.</text>
</comment>
<sequence length="158" mass="17688">MRSIDAANRAAVEDLQVSTAQRRFVEAVADSLAEAEAQAHRPWCRAFYVGQTPVGFVMLADNDPTCLWPYYLWRFLIDARYQGRGYGRSAMDLVAAHVAARPRAADLVTSVACYDDPEIGRHSPLGFYLAYGFEETGERNGLEIVIRLNLASRRWSTA</sequence>
<dbReference type="Gene3D" id="1.10.287.900">
    <property type="entry name" value="The crystal structure of the spermine/spermidine acetyltransferase from enterococcus faecali"/>
    <property type="match status" value="1"/>
</dbReference>
<feature type="domain" description="N-acetyltransferase" evidence="1">
    <location>
        <begin position="1"/>
        <end position="151"/>
    </location>
</feature>
<dbReference type="AlphaFoldDB" id="A0A8J3VSE5"/>
<dbReference type="SUPFAM" id="SSF55729">
    <property type="entry name" value="Acyl-CoA N-acyltransferases (Nat)"/>
    <property type="match status" value="1"/>
</dbReference>
<dbReference type="InterPro" id="IPR027455">
    <property type="entry name" value="Sper_AcTfrase_N"/>
</dbReference>
<dbReference type="Pfam" id="PF00583">
    <property type="entry name" value="Acetyltransf_1"/>
    <property type="match status" value="1"/>
</dbReference>
<dbReference type="InterPro" id="IPR016181">
    <property type="entry name" value="Acyl_CoA_acyltransferase"/>
</dbReference>